<dbReference type="Pfam" id="PF00571">
    <property type="entry name" value="CBS"/>
    <property type="match status" value="2"/>
</dbReference>
<dbReference type="PANTHER" id="PTHR43080:SF2">
    <property type="entry name" value="CBS DOMAIN-CONTAINING PROTEIN"/>
    <property type="match status" value="1"/>
</dbReference>
<dbReference type="STRING" id="589924.Ferp_1050"/>
<dbReference type="eggNOG" id="arCOG00606">
    <property type="taxonomic scope" value="Archaea"/>
</dbReference>
<dbReference type="AlphaFoldDB" id="D3RXJ9"/>
<dbReference type="HOGENOM" id="CLU_040681_12_2_2"/>
<dbReference type="InterPro" id="IPR051257">
    <property type="entry name" value="Diverse_CBS-Domain"/>
</dbReference>
<reference evidence="4 5" key="2">
    <citation type="journal article" date="2011" name="Stand. Genomic Sci.">
        <title>Complete genome sequence of Ferroglobus placidus AEDII12DO.</title>
        <authorList>
            <person name="Anderson I."/>
            <person name="Risso C."/>
            <person name="Holmes D."/>
            <person name="Lucas S."/>
            <person name="Copeland A."/>
            <person name="Lapidus A."/>
            <person name="Cheng J.F."/>
            <person name="Bruce D."/>
            <person name="Goodwin L."/>
            <person name="Pitluck S."/>
            <person name="Saunders E."/>
            <person name="Brettin T."/>
            <person name="Detter J.C."/>
            <person name="Han C."/>
            <person name="Tapia R."/>
            <person name="Larimer F."/>
            <person name="Land M."/>
            <person name="Hauser L."/>
            <person name="Woyke T."/>
            <person name="Lovley D."/>
            <person name="Kyrpides N."/>
            <person name="Ivanova N."/>
        </authorList>
    </citation>
    <scope>NUCLEOTIDE SEQUENCE [LARGE SCALE GENOMIC DNA]</scope>
    <source>
        <strain evidence="5">DSM 10642 / AEDII12DO</strain>
    </source>
</reference>
<dbReference type="Proteomes" id="UP000002613">
    <property type="component" value="Chromosome"/>
</dbReference>
<organism evidence="4 5">
    <name type="scientific">Ferroglobus placidus (strain DSM 10642 / AEDII12DO)</name>
    <dbReference type="NCBI Taxonomy" id="589924"/>
    <lineage>
        <taxon>Archaea</taxon>
        <taxon>Methanobacteriati</taxon>
        <taxon>Methanobacteriota</taxon>
        <taxon>Archaeoglobi</taxon>
        <taxon>Archaeoglobales</taxon>
        <taxon>Archaeoglobaceae</taxon>
        <taxon>Ferroglobus</taxon>
    </lineage>
</organism>
<dbReference type="SMART" id="SM00116">
    <property type="entry name" value="CBS"/>
    <property type="match status" value="2"/>
</dbReference>
<dbReference type="PaxDb" id="589924-Ferp_1050"/>
<feature type="domain" description="CBS" evidence="3">
    <location>
        <begin position="11"/>
        <end position="71"/>
    </location>
</feature>
<protein>
    <submittedName>
        <fullName evidence="4">Putative signal transduction protein with CBS domains</fullName>
    </submittedName>
</protein>
<feature type="domain" description="CBS" evidence="3">
    <location>
        <begin position="77"/>
        <end position="133"/>
    </location>
</feature>
<dbReference type="RefSeq" id="WP_012965555.1">
    <property type="nucleotide sequence ID" value="NC_013849.1"/>
</dbReference>
<reference evidence="5" key="1">
    <citation type="submission" date="2010-02" db="EMBL/GenBank/DDBJ databases">
        <title>Complete sequence of Ferroglobus placidus DSM 10642.</title>
        <authorList>
            <consortium name="US DOE Joint Genome Institute"/>
            <person name="Lucas S."/>
            <person name="Copeland A."/>
            <person name="Lapidus A."/>
            <person name="Cheng J.-F."/>
            <person name="Bruce D."/>
            <person name="Goodwin L."/>
            <person name="Pitluck S."/>
            <person name="Saunders E."/>
            <person name="Brettin T."/>
            <person name="Detter J.C."/>
            <person name="Han C."/>
            <person name="Tapia R."/>
            <person name="Larimer F."/>
            <person name="Land M."/>
            <person name="Hauser L."/>
            <person name="Kyrpides N."/>
            <person name="Ivanova N."/>
            <person name="Holmes D."/>
            <person name="Lovley D."/>
            <person name="Kyrpides N."/>
            <person name="Anderson I.J."/>
            <person name="Woyke T."/>
        </authorList>
    </citation>
    <scope>NUCLEOTIDE SEQUENCE [LARGE SCALE GENOMIC DNA]</scope>
    <source>
        <strain evidence="5">DSM 10642 / AEDII12DO</strain>
    </source>
</reference>
<dbReference type="InterPro" id="IPR046342">
    <property type="entry name" value="CBS_dom_sf"/>
</dbReference>
<keyword evidence="1 2" id="KW-0129">CBS domain</keyword>
<dbReference type="PANTHER" id="PTHR43080">
    <property type="entry name" value="CBS DOMAIN-CONTAINING PROTEIN CBSX3, MITOCHONDRIAL"/>
    <property type="match status" value="1"/>
</dbReference>
<accession>D3RXJ9</accession>
<dbReference type="PROSITE" id="PS51371">
    <property type="entry name" value="CBS"/>
    <property type="match status" value="2"/>
</dbReference>
<evidence type="ECO:0000313" key="5">
    <source>
        <dbReference type="Proteomes" id="UP000002613"/>
    </source>
</evidence>
<dbReference type="OrthoDB" id="43333at2157"/>
<dbReference type="EMBL" id="CP001899">
    <property type="protein sequence ID" value="ADC65212.1"/>
    <property type="molecule type" value="Genomic_DNA"/>
</dbReference>
<dbReference type="SUPFAM" id="SSF54631">
    <property type="entry name" value="CBS-domain pair"/>
    <property type="match status" value="1"/>
</dbReference>
<dbReference type="KEGG" id="fpl:Ferp_1050"/>
<keyword evidence="5" id="KW-1185">Reference proteome</keyword>
<gene>
    <name evidence="4" type="ordered locus">Ferp_1050</name>
</gene>
<dbReference type="InterPro" id="IPR000644">
    <property type="entry name" value="CBS_dom"/>
</dbReference>
<proteinExistence type="predicted"/>
<sequence>MPVTLRVRDIMNKDVTKVFEDESVHEATKKMVEKGVKCAVVVNNKGEPVGVITEGTVTRKVLLACKDPREVKVKDIMSKPIITIKADATLKEASEAFLKYDVKQLYVEEDGKIVGFLTEHRILKAINEVILTLLSI</sequence>
<evidence type="ECO:0000256" key="1">
    <source>
        <dbReference type="ARBA" id="ARBA00023122"/>
    </source>
</evidence>
<evidence type="ECO:0000313" key="4">
    <source>
        <dbReference type="EMBL" id="ADC65212.1"/>
    </source>
</evidence>
<dbReference type="GeneID" id="8778560"/>
<dbReference type="Gene3D" id="3.10.580.10">
    <property type="entry name" value="CBS-domain"/>
    <property type="match status" value="1"/>
</dbReference>
<name>D3RXJ9_FERPA</name>
<dbReference type="CDD" id="cd02205">
    <property type="entry name" value="CBS_pair_SF"/>
    <property type="match status" value="1"/>
</dbReference>
<evidence type="ECO:0000259" key="3">
    <source>
        <dbReference type="PROSITE" id="PS51371"/>
    </source>
</evidence>
<evidence type="ECO:0000256" key="2">
    <source>
        <dbReference type="PROSITE-ProRule" id="PRU00703"/>
    </source>
</evidence>